<feature type="transmembrane region" description="Helical" evidence="1">
    <location>
        <begin position="147"/>
        <end position="165"/>
    </location>
</feature>
<keyword evidence="1" id="KW-1133">Transmembrane helix</keyword>
<evidence type="ECO:0000256" key="1">
    <source>
        <dbReference type="SAM" id="Phobius"/>
    </source>
</evidence>
<evidence type="ECO:0000259" key="2">
    <source>
        <dbReference type="PROSITE" id="PS50172"/>
    </source>
</evidence>
<name>A0ABP3VZ26_CLOSU</name>
<feature type="transmembrane region" description="Helical" evidence="1">
    <location>
        <begin position="388"/>
        <end position="405"/>
    </location>
</feature>
<accession>A0ABP3VZ26</accession>
<feature type="transmembrane region" description="Helical" evidence="1">
    <location>
        <begin position="171"/>
        <end position="198"/>
    </location>
</feature>
<sequence>MKKVLKDLGISIIIAIITFYMVYLINGSVLHGDLYNQGLDFLEYYKNEFNILSGDWIYNWSIGIGDNNFSLIIYYLLSPFNIILKCMKNFEMVDILPVFLTIKIVFMIYFSSLYFEKVVPKRYKWIGTLIYISNYNIMVYGNYQIMWMDTFIFLPLVLLGIEKVLNKESYWTYIVSLFMFIITDYYLAALIIPHIAIYGIIRYIIINDKRGIVKFIKKMVLVSLVSVLLAGVVLIPAIDITLSSAKEINVIPEFTTSISRVLNILKFNFIGSVTIDSNSYISIIGMICILSYMLHRKGGREKIYFWHIGLLILAIFSDKINYIFNFAYIPVGGNYRYNLFFNIYVAIITCNYLMNRVYVRDRSVKKELFIISIAMALILIFVNDNNVYVKYINILFIILYLYVLSSRKIAKRGAVNLIAIILIFEVAFNCYYIYKDTSLQATDVRSEYSYILEYVKDKYGEYSRIELSENDLLNLYTSQNIMGVSSYHSLINSNYKNLGKVFTNTNNSSVRNNIKGRNVIAQLIGTQYYISYYNYCPYINSELIEKVNEFYIFKISNAELKYFSIEDIENEKLSDNLIEKDALLYSNIYTSEHSVIEDSKEDKEKNKKSIDEIVKEKSIDNNEYYVEESGEYYIVITDAEKYSEISIQFSVNDNDARGVECIDIIKNDKESNDVFYLGYLNKDDIIKFKNDLALNGKFVIVDGEYIQDSIESMNSIKIEDIVRTNRNFTSGFELQEEGYVLFPIIYDHNWRITDNDTNIEPYLVDGGFMALKLDKGHHEINMTYVNKSLFIGIGCSSITLIIILFICMKKYFKKFN</sequence>
<gene>
    <name evidence="3" type="ORF">GCM10008908_21090</name>
</gene>
<keyword evidence="1" id="KW-0812">Transmembrane</keyword>
<organism evidence="3 4">
    <name type="scientific">Clostridium subterminale</name>
    <dbReference type="NCBI Taxonomy" id="1550"/>
    <lineage>
        <taxon>Bacteria</taxon>
        <taxon>Bacillati</taxon>
        <taxon>Bacillota</taxon>
        <taxon>Clostridia</taxon>
        <taxon>Eubacteriales</taxon>
        <taxon>Clostridiaceae</taxon>
        <taxon>Clostridium</taxon>
    </lineage>
</organism>
<reference evidence="4" key="1">
    <citation type="journal article" date="2019" name="Int. J. Syst. Evol. Microbiol.">
        <title>The Global Catalogue of Microorganisms (GCM) 10K type strain sequencing project: providing services to taxonomists for standard genome sequencing and annotation.</title>
        <authorList>
            <consortium name="The Broad Institute Genomics Platform"/>
            <consortium name="The Broad Institute Genome Sequencing Center for Infectious Disease"/>
            <person name="Wu L."/>
            <person name="Ma J."/>
        </authorList>
    </citation>
    <scope>NUCLEOTIDE SEQUENCE [LARGE SCALE GENOMIC DNA]</scope>
    <source>
        <strain evidence="4">JCM 1417</strain>
    </source>
</reference>
<feature type="transmembrane region" description="Helical" evidence="1">
    <location>
        <begin position="7"/>
        <end position="25"/>
    </location>
</feature>
<feature type="transmembrane region" description="Helical" evidence="1">
    <location>
        <begin position="304"/>
        <end position="329"/>
    </location>
</feature>
<feature type="transmembrane region" description="Helical" evidence="1">
    <location>
        <begin position="219"/>
        <end position="238"/>
    </location>
</feature>
<keyword evidence="1" id="KW-0472">Membrane</keyword>
<dbReference type="PANTHER" id="PTHR38454">
    <property type="entry name" value="INTEGRAL MEMBRANE PROTEIN-RELATED"/>
    <property type="match status" value="1"/>
</dbReference>
<dbReference type="InterPro" id="IPR018580">
    <property type="entry name" value="Uncharacterised_YfhO"/>
</dbReference>
<feature type="transmembrane region" description="Helical" evidence="1">
    <location>
        <begin position="366"/>
        <end position="382"/>
    </location>
</feature>
<evidence type="ECO:0000313" key="3">
    <source>
        <dbReference type="EMBL" id="GAA0773233.1"/>
    </source>
</evidence>
<dbReference type="Pfam" id="PF09586">
    <property type="entry name" value="YfhO"/>
    <property type="match status" value="1"/>
</dbReference>
<keyword evidence="4" id="KW-1185">Reference proteome</keyword>
<feature type="transmembrane region" description="Helical" evidence="1">
    <location>
        <begin position="89"/>
        <end position="110"/>
    </location>
</feature>
<dbReference type="EMBL" id="BAAACI010000006">
    <property type="protein sequence ID" value="GAA0773233.1"/>
    <property type="molecule type" value="Genomic_DNA"/>
</dbReference>
<evidence type="ECO:0000313" key="4">
    <source>
        <dbReference type="Proteomes" id="UP001501047"/>
    </source>
</evidence>
<dbReference type="PANTHER" id="PTHR38454:SF1">
    <property type="entry name" value="INTEGRAL MEMBRANE PROTEIN"/>
    <property type="match status" value="1"/>
</dbReference>
<comment type="caution">
    <text evidence="3">The sequence shown here is derived from an EMBL/GenBank/DDBJ whole genome shotgun (WGS) entry which is preliminary data.</text>
</comment>
<feature type="transmembrane region" description="Helical" evidence="1">
    <location>
        <begin position="57"/>
        <end position="77"/>
    </location>
</feature>
<feature type="domain" description="BRCT" evidence="2">
    <location>
        <begin position="1"/>
        <end position="59"/>
    </location>
</feature>
<dbReference type="Proteomes" id="UP001501047">
    <property type="component" value="Unassembled WGS sequence"/>
</dbReference>
<feature type="transmembrane region" description="Helical" evidence="1">
    <location>
        <begin position="789"/>
        <end position="808"/>
    </location>
</feature>
<protein>
    <submittedName>
        <fullName evidence="3">YfhO family protein</fullName>
    </submittedName>
</protein>
<dbReference type="PROSITE" id="PS50172">
    <property type="entry name" value="BRCT"/>
    <property type="match status" value="1"/>
</dbReference>
<feature type="transmembrane region" description="Helical" evidence="1">
    <location>
        <begin position="269"/>
        <end position="292"/>
    </location>
</feature>
<feature type="transmembrane region" description="Helical" evidence="1">
    <location>
        <begin position="335"/>
        <end position="354"/>
    </location>
</feature>
<dbReference type="InterPro" id="IPR001357">
    <property type="entry name" value="BRCT_dom"/>
</dbReference>
<feature type="transmembrane region" description="Helical" evidence="1">
    <location>
        <begin position="417"/>
        <end position="434"/>
    </location>
</feature>
<dbReference type="RefSeq" id="WP_343826237.1">
    <property type="nucleotide sequence ID" value="NZ_BAAACI010000006.1"/>
</dbReference>
<proteinExistence type="predicted"/>